<evidence type="ECO:0000313" key="1">
    <source>
        <dbReference type="EMBL" id="KAG5599525.1"/>
    </source>
</evidence>
<keyword evidence="2" id="KW-1185">Reference proteome</keyword>
<sequence length="126" mass="13698">MLEEKKSANFKDTCNFMFSKEHLLLLTFAVQGRDVFICMPRFILFGKSPSKSASTLTLAQFGLVLFFVAKSTCNGFPTAASRENNASSPKQFGGKAGKKIQAIVVDVSSNGSKHGSHLSVRIGYDI</sequence>
<reference evidence="1 2" key="1">
    <citation type="submission" date="2020-09" db="EMBL/GenBank/DDBJ databases">
        <title>De no assembly of potato wild relative species, Solanum commersonii.</title>
        <authorList>
            <person name="Cho K."/>
        </authorList>
    </citation>
    <scope>NUCLEOTIDE SEQUENCE [LARGE SCALE GENOMIC DNA]</scope>
    <source>
        <strain evidence="1">LZ3.2</strain>
        <tissue evidence="1">Leaf</tissue>
    </source>
</reference>
<gene>
    <name evidence="1" type="ORF">H5410_030895</name>
</gene>
<dbReference type="OrthoDB" id="1325802at2759"/>
<protein>
    <submittedName>
        <fullName evidence="1">Uncharacterized protein</fullName>
    </submittedName>
</protein>
<accession>A0A9J5YHI9</accession>
<dbReference type="AlphaFoldDB" id="A0A9J5YHI9"/>
<evidence type="ECO:0000313" key="2">
    <source>
        <dbReference type="Proteomes" id="UP000824120"/>
    </source>
</evidence>
<proteinExistence type="predicted"/>
<dbReference type="EMBL" id="JACXVP010000006">
    <property type="protein sequence ID" value="KAG5599525.1"/>
    <property type="molecule type" value="Genomic_DNA"/>
</dbReference>
<organism evidence="1 2">
    <name type="scientific">Solanum commersonii</name>
    <name type="common">Commerson's wild potato</name>
    <name type="synonym">Commerson's nightshade</name>
    <dbReference type="NCBI Taxonomy" id="4109"/>
    <lineage>
        <taxon>Eukaryota</taxon>
        <taxon>Viridiplantae</taxon>
        <taxon>Streptophyta</taxon>
        <taxon>Embryophyta</taxon>
        <taxon>Tracheophyta</taxon>
        <taxon>Spermatophyta</taxon>
        <taxon>Magnoliopsida</taxon>
        <taxon>eudicotyledons</taxon>
        <taxon>Gunneridae</taxon>
        <taxon>Pentapetalae</taxon>
        <taxon>asterids</taxon>
        <taxon>lamiids</taxon>
        <taxon>Solanales</taxon>
        <taxon>Solanaceae</taxon>
        <taxon>Solanoideae</taxon>
        <taxon>Solaneae</taxon>
        <taxon>Solanum</taxon>
    </lineage>
</organism>
<name>A0A9J5YHI9_SOLCO</name>
<dbReference type="Proteomes" id="UP000824120">
    <property type="component" value="Chromosome 6"/>
</dbReference>
<comment type="caution">
    <text evidence="1">The sequence shown here is derived from an EMBL/GenBank/DDBJ whole genome shotgun (WGS) entry which is preliminary data.</text>
</comment>